<sequence>MSDTTTSIVTVTGPDGYVEEVETTMETREDIMETRETTEGGNGGGGGGGGGNTLPRARRHGVISSSNLLRLPVVHEPNMEEEEEEGDEEGDNHLKEPDDVSNRSYSPFEYVETQERKLSQGPRHTLYPVLNIPHVSPPANSRTPRPKVRINPRQNPLPSPRPSPRLMAANMKRKISEAMKPENVFLVSFVLIFLLFSSCFPLFFISIRLFFIFFFLYFSVFYFF</sequence>
<keyword evidence="2" id="KW-1133">Transmembrane helix</keyword>
<evidence type="ECO:0000313" key="4">
    <source>
        <dbReference type="Proteomes" id="UP000324222"/>
    </source>
</evidence>
<feature type="transmembrane region" description="Helical" evidence="2">
    <location>
        <begin position="203"/>
        <end position="223"/>
    </location>
</feature>
<feature type="region of interest" description="Disordered" evidence="1">
    <location>
        <begin position="72"/>
        <end position="105"/>
    </location>
</feature>
<evidence type="ECO:0000256" key="2">
    <source>
        <dbReference type="SAM" id="Phobius"/>
    </source>
</evidence>
<dbReference type="Proteomes" id="UP000324222">
    <property type="component" value="Unassembled WGS sequence"/>
</dbReference>
<keyword evidence="2" id="KW-0472">Membrane</keyword>
<feature type="compositionally biased region" description="Acidic residues" evidence="1">
    <location>
        <begin position="79"/>
        <end position="90"/>
    </location>
</feature>
<dbReference type="AlphaFoldDB" id="A0A5B7IJF6"/>
<protein>
    <submittedName>
        <fullName evidence="3">Uncharacterized protein</fullName>
    </submittedName>
</protein>
<comment type="caution">
    <text evidence="3">The sequence shown here is derived from an EMBL/GenBank/DDBJ whole genome shotgun (WGS) entry which is preliminary data.</text>
</comment>
<gene>
    <name evidence="3" type="ORF">E2C01_075557</name>
</gene>
<reference evidence="3 4" key="1">
    <citation type="submission" date="2019-05" db="EMBL/GenBank/DDBJ databases">
        <title>Another draft genome of Portunus trituberculatus and its Hox gene families provides insights of decapod evolution.</title>
        <authorList>
            <person name="Jeong J.-H."/>
            <person name="Song I."/>
            <person name="Kim S."/>
            <person name="Choi T."/>
            <person name="Kim D."/>
            <person name="Ryu S."/>
            <person name="Kim W."/>
        </authorList>
    </citation>
    <scope>NUCLEOTIDE SEQUENCE [LARGE SCALE GENOMIC DNA]</scope>
    <source>
        <tissue evidence="3">Muscle</tissue>
    </source>
</reference>
<evidence type="ECO:0000256" key="1">
    <source>
        <dbReference type="SAM" id="MobiDB-lite"/>
    </source>
</evidence>
<keyword evidence="2" id="KW-0812">Transmembrane</keyword>
<feature type="region of interest" description="Disordered" evidence="1">
    <location>
        <begin position="35"/>
        <end position="57"/>
    </location>
</feature>
<feature type="transmembrane region" description="Helical" evidence="2">
    <location>
        <begin position="181"/>
        <end position="197"/>
    </location>
</feature>
<feature type="compositionally biased region" description="Gly residues" evidence="1">
    <location>
        <begin position="40"/>
        <end position="52"/>
    </location>
</feature>
<feature type="region of interest" description="Disordered" evidence="1">
    <location>
        <begin position="129"/>
        <end position="163"/>
    </location>
</feature>
<name>A0A5B7IJF6_PORTR</name>
<dbReference type="OrthoDB" id="6084525at2759"/>
<accession>A0A5B7IJF6</accession>
<organism evidence="3 4">
    <name type="scientific">Portunus trituberculatus</name>
    <name type="common">Swimming crab</name>
    <name type="synonym">Neptunus trituberculatus</name>
    <dbReference type="NCBI Taxonomy" id="210409"/>
    <lineage>
        <taxon>Eukaryota</taxon>
        <taxon>Metazoa</taxon>
        <taxon>Ecdysozoa</taxon>
        <taxon>Arthropoda</taxon>
        <taxon>Crustacea</taxon>
        <taxon>Multicrustacea</taxon>
        <taxon>Malacostraca</taxon>
        <taxon>Eumalacostraca</taxon>
        <taxon>Eucarida</taxon>
        <taxon>Decapoda</taxon>
        <taxon>Pleocyemata</taxon>
        <taxon>Brachyura</taxon>
        <taxon>Eubrachyura</taxon>
        <taxon>Portunoidea</taxon>
        <taxon>Portunidae</taxon>
        <taxon>Portuninae</taxon>
        <taxon>Portunus</taxon>
    </lineage>
</organism>
<proteinExistence type="predicted"/>
<evidence type="ECO:0000313" key="3">
    <source>
        <dbReference type="EMBL" id="MPC80958.1"/>
    </source>
</evidence>
<dbReference type="EMBL" id="VSRR010055534">
    <property type="protein sequence ID" value="MPC80958.1"/>
    <property type="molecule type" value="Genomic_DNA"/>
</dbReference>
<keyword evidence="4" id="KW-1185">Reference proteome</keyword>
<feature type="compositionally biased region" description="Basic and acidic residues" evidence="1">
    <location>
        <begin position="91"/>
        <end position="101"/>
    </location>
</feature>